<dbReference type="EMBL" id="CADEBD010000301">
    <property type="protein sequence ID" value="CAB3236380.1"/>
    <property type="molecule type" value="Genomic_DNA"/>
</dbReference>
<sequence>MDDWIERPTALSVPRFAASHARRSPGYTLLNNLFVEKVNRVCCCTGVRSVIAARRGSVAGDLVRSADWARGGVRSGGAPRADTGTHTRAPHS</sequence>
<name>A0A8S0ZVX8_ARCPL</name>
<comment type="caution">
    <text evidence="2">The sequence shown here is derived from an EMBL/GenBank/DDBJ whole genome shotgun (WGS) entry which is preliminary data.</text>
</comment>
<dbReference type="AlphaFoldDB" id="A0A8S0ZVX8"/>
<gene>
    <name evidence="2" type="ORF">APLA_LOCUS7367</name>
</gene>
<evidence type="ECO:0000313" key="3">
    <source>
        <dbReference type="Proteomes" id="UP000494256"/>
    </source>
</evidence>
<evidence type="ECO:0000256" key="1">
    <source>
        <dbReference type="SAM" id="MobiDB-lite"/>
    </source>
</evidence>
<accession>A0A8S0ZVX8</accession>
<evidence type="ECO:0000313" key="2">
    <source>
        <dbReference type="EMBL" id="CAB3236380.1"/>
    </source>
</evidence>
<protein>
    <submittedName>
        <fullName evidence="2">Uncharacterized protein</fullName>
    </submittedName>
</protein>
<dbReference type="OrthoDB" id="199913at2759"/>
<proteinExistence type="predicted"/>
<feature type="region of interest" description="Disordered" evidence="1">
    <location>
        <begin position="71"/>
        <end position="92"/>
    </location>
</feature>
<dbReference type="Proteomes" id="UP000494256">
    <property type="component" value="Unassembled WGS sequence"/>
</dbReference>
<reference evidence="2 3" key="1">
    <citation type="submission" date="2020-04" db="EMBL/GenBank/DDBJ databases">
        <authorList>
            <person name="Wallbank WR R."/>
            <person name="Pardo Diaz C."/>
            <person name="Kozak K."/>
            <person name="Martin S."/>
            <person name="Jiggins C."/>
            <person name="Moest M."/>
            <person name="Warren A I."/>
            <person name="Byers J.R.P. K."/>
            <person name="Montejo-Kovacevich G."/>
            <person name="Yen C E."/>
        </authorList>
    </citation>
    <scope>NUCLEOTIDE SEQUENCE [LARGE SCALE GENOMIC DNA]</scope>
</reference>
<organism evidence="2 3">
    <name type="scientific">Arctia plantaginis</name>
    <name type="common">Wood tiger moth</name>
    <name type="synonym">Phalaena plantaginis</name>
    <dbReference type="NCBI Taxonomy" id="874455"/>
    <lineage>
        <taxon>Eukaryota</taxon>
        <taxon>Metazoa</taxon>
        <taxon>Ecdysozoa</taxon>
        <taxon>Arthropoda</taxon>
        <taxon>Hexapoda</taxon>
        <taxon>Insecta</taxon>
        <taxon>Pterygota</taxon>
        <taxon>Neoptera</taxon>
        <taxon>Endopterygota</taxon>
        <taxon>Lepidoptera</taxon>
        <taxon>Glossata</taxon>
        <taxon>Ditrysia</taxon>
        <taxon>Noctuoidea</taxon>
        <taxon>Erebidae</taxon>
        <taxon>Arctiinae</taxon>
        <taxon>Arctia</taxon>
    </lineage>
</organism>